<keyword evidence="7 9" id="KW-0472">Membrane</keyword>
<dbReference type="Pfam" id="PF02653">
    <property type="entry name" value="BPD_transp_2"/>
    <property type="match status" value="1"/>
</dbReference>
<comment type="caution">
    <text evidence="10">The sequence shown here is derived from an EMBL/GenBank/DDBJ whole genome shotgun (WGS) entry which is preliminary data.</text>
</comment>
<keyword evidence="5" id="KW-0029">Amino-acid transport</keyword>
<comment type="similarity">
    <text evidence="8">Belongs to the binding-protein-dependent transport system permease family. LivHM subfamily.</text>
</comment>
<dbReference type="EMBL" id="QGLD01000008">
    <property type="protein sequence ID" value="RAL71067.1"/>
    <property type="molecule type" value="Genomic_DNA"/>
</dbReference>
<evidence type="ECO:0000313" key="11">
    <source>
        <dbReference type="Proteomes" id="UP000248786"/>
    </source>
</evidence>
<evidence type="ECO:0000256" key="5">
    <source>
        <dbReference type="ARBA" id="ARBA00022970"/>
    </source>
</evidence>
<accession>A0A328ER50</accession>
<dbReference type="Proteomes" id="UP000248786">
    <property type="component" value="Unassembled WGS sequence"/>
</dbReference>
<keyword evidence="6 9" id="KW-1133">Transmembrane helix</keyword>
<dbReference type="InterPro" id="IPR052157">
    <property type="entry name" value="BCAA_transport_permease"/>
</dbReference>
<feature type="transmembrane region" description="Helical" evidence="9">
    <location>
        <begin position="69"/>
        <end position="87"/>
    </location>
</feature>
<protein>
    <submittedName>
        <fullName evidence="10">High-affinity branched-chain amino acid transport system permease protein LivH</fullName>
    </submittedName>
</protein>
<evidence type="ECO:0000256" key="2">
    <source>
        <dbReference type="ARBA" id="ARBA00022448"/>
    </source>
</evidence>
<dbReference type="InterPro" id="IPR001851">
    <property type="entry name" value="ABC_transp_permease"/>
</dbReference>
<feature type="transmembrane region" description="Helical" evidence="9">
    <location>
        <begin position="25"/>
        <end position="49"/>
    </location>
</feature>
<comment type="subcellular location">
    <subcellularLocation>
        <location evidence="1">Cell membrane</location>
        <topology evidence="1">Multi-pass membrane protein</topology>
    </subcellularLocation>
</comment>
<dbReference type="PANTHER" id="PTHR11795">
    <property type="entry name" value="BRANCHED-CHAIN AMINO ACID TRANSPORT SYSTEM PERMEASE PROTEIN LIVH"/>
    <property type="match status" value="1"/>
</dbReference>
<proteinExistence type="inferred from homology"/>
<organism evidence="10 11">
    <name type="scientific">Dehalococcoides mccartyi</name>
    <dbReference type="NCBI Taxonomy" id="61435"/>
    <lineage>
        <taxon>Bacteria</taxon>
        <taxon>Bacillati</taxon>
        <taxon>Chloroflexota</taxon>
        <taxon>Dehalococcoidia</taxon>
        <taxon>Dehalococcoidales</taxon>
        <taxon>Dehalococcoidaceae</taxon>
        <taxon>Dehalococcoides</taxon>
    </lineage>
</organism>
<keyword evidence="2" id="KW-0813">Transport</keyword>
<dbReference type="GO" id="GO:0006865">
    <property type="term" value="P:amino acid transport"/>
    <property type="evidence" value="ECO:0007669"/>
    <property type="project" value="UniProtKB-KW"/>
</dbReference>
<evidence type="ECO:0000313" key="10">
    <source>
        <dbReference type="EMBL" id="RAL71067.1"/>
    </source>
</evidence>
<sequence length="95" mass="10207">MAAVAGINVQYRRYHSGLVETGIKAFSVVILGGLDSFLGAMIAGPIIGLAENLGGGYLTALTWPGVKEVIPFIIIIIVMFIKPYGLFGQERIERI</sequence>
<name>A0A328ER50_9CHLR</name>
<evidence type="ECO:0000256" key="3">
    <source>
        <dbReference type="ARBA" id="ARBA00022475"/>
    </source>
</evidence>
<dbReference type="PANTHER" id="PTHR11795:SF451">
    <property type="entry name" value="ABC TRANSPORTER PERMEASE PROTEIN"/>
    <property type="match status" value="1"/>
</dbReference>
<keyword evidence="3" id="KW-1003">Cell membrane</keyword>
<dbReference type="AlphaFoldDB" id="A0A328ER50"/>
<dbReference type="GO" id="GO:0005886">
    <property type="term" value="C:plasma membrane"/>
    <property type="evidence" value="ECO:0007669"/>
    <property type="project" value="UniProtKB-SubCell"/>
</dbReference>
<evidence type="ECO:0000256" key="9">
    <source>
        <dbReference type="SAM" id="Phobius"/>
    </source>
</evidence>
<evidence type="ECO:0000256" key="1">
    <source>
        <dbReference type="ARBA" id="ARBA00004651"/>
    </source>
</evidence>
<evidence type="ECO:0000256" key="6">
    <source>
        <dbReference type="ARBA" id="ARBA00022989"/>
    </source>
</evidence>
<reference evidence="10 11" key="1">
    <citation type="submission" date="2018-05" db="EMBL/GenBank/DDBJ databases">
        <title>Draft genome sequences of Dehalococcoides mccartyi strains RC and KS.</title>
        <authorList>
            <person name="Higgins S.A."/>
            <person name="Padilla-Crespo E."/>
            <person name="Loeffler F.E."/>
        </authorList>
    </citation>
    <scope>NUCLEOTIDE SEQUENCE [LARGE SCALE GENOMIC DNA]</scope>
    <source>
        <strain evidence="10 11">KS</strain>
    </source>
</reference>
<dbReference type="GO" id="GO:0022857">
    <property type="term" value="F:transmembrane transporter activity"/>
    <property type="evidence" value="ECO:0007669"/>
    <property type="project" value="InterPro"/>
</dbReference>
<evidence type="ECO:0000256" key="4">
    <source>
        <dbReference type="ARBA" id="ARBA00022692"/>
    </source>
</evidence>
<evidence type="ECO:0000256" key="7">
    <source>
        <dbReference type="ARBA" id="ARBA00023136"/>
    </source>
</evidence>
<evidence type="ECO:0000256" key="8">
    <source>
        <dbReference type="ARBA" id="ARBA00037998"/>
    </source>
</evidence>
<gene>
    <name evidence="10" type="ORF">C1G86_0832</name>
</gene>
<keyword evidence="4 9" id="KW-0812">Transmembrane</keyword>